<feature type="domain" description="N-acetyltransferase" evidence="3">
    <location>
        <begin position="1"/>
        <end position="92"/>
    </location>
</feature>
<proteinExistence type="predicted"/>
<dbReference type="EC" id="2.3.1.-" evidence="4"/>
<dbReference type="SUPFAM" id="SSF55729">
    <property type="entry name" value="Acyl-CoA N-acyltransferases (Nat)"/>
    <property type="match status" value="1"/>
</dbReference>
<dbReference type="Pfam" id="PF13673">
    <property type="entry name" value="Acetyltransf_10"/>
    <property type="match status" value="1"/>
</dbReference>
<reference evidence="4 5" key="1">
    <citation type="submission" date="2019-05" db="EMBL/GenBank/DDBJ databases">
        <authorList>
            <consortium name="Pathogen Informatics"/>
        </authorList>
    </citation>
    <scope>NUCLEOTIDE SEQUENCE [LARGE SCALE GENOMIC DNA]</scope>
    <source>
        <strain evidence="4 5">NCTC13032</strain>
    </source>
</reference>
<dbReference type="InterPro" id="IPR000182">
    <property type="entry name" value="GNAT_dom"/>
</dbReference>
<dbReference type="STRING" id="83655.APT61_21815"/>
<dbReference type="CDD" id="cd04301">
    <property type="entry name" value="NAT_SF"/>
    <property type="match status" value="1"/>
</dbReference>
<dbReference type="Gene3D" id="3.40.630.30">
    <property type="match status" value="1"/>
</dbReference>
<dbReference type="PANTHER" id="PTHR43800:SF1">
    <property type="entry name" value="PEPTIDYL-LYSINE N-ACETYLTRANSFERASE YJAB"/>
    <property type="match status" value="1"/>
</dbReference>
<protein>
    <submittedName>
        <fullName evidence="4">Uncharacterized N-acetyltransferase YjaB</fullName>
        <ecNumber evidence="4">2.3.1.-</ecNumber>
    </submittedName>
</protein>
<organism evidence="4 5">
    <name type="scientific">Leclercia adecarboxylata</name>
    <dbReference type="NCBI Taxonomy" id="83655"/>
    <lineage>
        <taxon>Bacteria</taxon>
        <taxon>Pseudomonadati</taxon>
        <taxon>Pseudomonadota</taxon>
        <taxon>Gammaproteobacteria</taxon>
        <taxon>Enterobacterales</taxon>
        <taxon>Enterobacteriaceae</taxon>
        <taxon>Leclercia</taxon>
    </lineage>
</organism>
<dbReference type="GO" id="GO:0016747">
    <property type="term" value="F:acyltransferase activity, transferring groups other than amino-acyl groups"/>
    <property type="evidence" value="ECO:0007669"/>
    <property type="project" value="InterPro"/>
</dbReference>
<evidence type="ECO:0000313" key="5">
    <source>
        <dbReference type="Proteomes" id="UP000310719"/>
    </source>
</evidence>
<evidence type="ECO:0000313" key="4">
    <source>
        <dbReference type="EMBL" id="VTP61934.1"/>
    </source>
</evidence>
<dbReference type="Proteomes" id="UP000310719">
    <property type="component" value="Chromosome"/>
</dbReference>
<sequence>MIARDERGDIHGFLGVDENRIEMLFVDAASRGKGVGSLLLRYAIDHFGANEVDVNEQNPQGIEFYQHRGFVQIGRSELDGQGNPFPLLHMRYGGLIAAHSAPSP</sequence>
<name>A0A4U9HE41_9ENTR</name>
<keyword evidence="2 4" id="KW-0012">Acyltransferase</keyword>
<dbReference type="PANTHER" id="PTHR43800">
    <property type="entry name" value="PEPTIDYL-LYSINE N-ACETYLTRANSFERASE YJAB"/>
    <property type="match status" value="1"/>
</dbReference>
<dbReference type="AlphaFoldDB" id="A0A4U9HE41"/>
<evidence type="ECO:0000256" key="1">
    <source>
        <dbReference type="ARBA" id="ARBA00022679"/>
    </source>
</evidence>
<accession>A0A4U9HE41</accession>
<dbReference type="EMBL" id="LR590464">
    <property type="protein sequence ID" value="VTP61934.1"/>
    <property type="molecule type" value="Genomic_DNA"/>
</dbReference>
<dbReference type="InterPro" id="IPR016181">
    <property type="entry name" value="Acyl_CoA_acyltransferase"/>
</dbReference>
<keyword evidence="1 4" id="KW-0808">Transferase</keyword>
<dbReference type="PROSITE" id="PS51186">
    <property type="entry name" value="GNAT"/>
    <property type="match status" value="1"/>
</dbReference>
<evidence type="ECO:0000256" key="2">
    <source>
        <dbReference type="ARBA" id="ARBA00023315"/>
    </source>
</evidence>
<gene>
    <name evidence="4" type="primary">yjaB_1</name>
    <name evidence="4" type="ORF">NCTC13032_00081</name>
</gene>
<evidence type="ECO:0000259" key="3">
    <source>
        <dbReference type="PROSITE" id="PS51186"/>
    </source>
</evidence>